<comment type="subcellular location">
    <subcellularLocation>
        <location evidence="1">Cell membrane</location>
        <topology evidence="1">Multi-pass membrane protein</topology>
    </subcellularLocation>
</comment>
<keyword evidence="6" id="KW-1133">Transmembrane helix</keyword>
<evidence type="ECO:0000256" key="1">
    <source>
        <dbReference type="ARBA" id="ARBA00004651"/>
    </source>
</evidence>
<protein>
    <submittedName>
        <fullName evidence="10">Na(+)/H(+) antiporter NhaC</fullName>
    </submittedName>
</protein>
<keyword evidence="5" id="KW-0812">Transmembrane</keyword>
<keyword evidence="3" id="KW-0050">Antiport</keyword>
<dbReference type="EMBL" id="MCOL01000001">
    <property type="protein sequence ID" value="ODO60259.1"/>
    <property type="molecule type" value="Genomic_DNA"/>
</dbReference>
<dbReference type="InterPro" id="IPR018461">
    <property type="entry name" value="Na/H_Antiport_NhaC-like_C"/>
</dbReference>
<evidence type="ECO:0000256" key="8">
    <source>
        <dbReference type="ARBA" id="ARBA00038435"/>
    </source>
</evidence>
<evidence type="ECO:0000256" key="7">
    <source>
        <dbReference type="ARBA" id="ARBA00023136"/>
    </source>
</evidence>
<dbReference type="AlphaFoldDB" id="A0A1E3KNB4"/>
<comment type="similarity">
    <text evidence="8">Belongs to the NhaC Na(+)/H(+) (TC 2.A.35) antiporter family.</text>
</comment>
<gene>
    <name evidence="10" type="ORF">LPJSA22_00192</name>
</gene>
<dbReference type="PANTHER" id="PTHR33451:SF6">
    <property type="entry name" value="NA(+)_H(+) ANTIPORTER NHAC"/>
    <property type="match status" value="1"/>
</dbReference>
<reference evidence="10 11" key="1">
    <citation type="submission" date="2016-08" db="EMBL/GenBank/DDBJ databases">
        <title>Genome sequencing of Lactobacillus plantarum JSA22, isolated from fermented soybean paste.</title>
        <authorList>
            <person name="Choi H.S."/>
        </authorList>
    </citation>
    <scope>NUCLEOTIDE SEQUENCE [LARGE SCALE GENOMIC DNA]</scope>
    <source>
        <strain evidence="10 11">JSA22</strain>
    </source>
</reference>
<feature type="domain" description="Na+/H+ antiporter NhaC-like C-terminal" evidence="9">
    <location>
        <begin position="219"/>
        <end position="512"/>
    </location>
</feature>
<organism evidence="10 11">
    <name type="scientific">Lactiplantibacillus plantarum</name>
    <name type="common">Lactobacillus plantarum</name>
    <dbReference type="NCBI Taxonomy" id="1590"/>
    <lineage>
        <taxon>Bacteria</taxon>
        <taxon>Bacillati</taxon>
        <taxon>Bacillota</taxon>
        <taxon>Bacilli</taxon>
        <taxon>Lactobacillales</taxon>
        <taxon>Lactobacillaceae</taxon>
        <taxon>Lactiplantibacillus</taxon>
    </lineage>
</organism>
<dbReference type="GO" id="GO:0015297">
    <property type="term" value="F:antiporter activity"/>
    <property type="evidence" value="ECO:0007669"/>
    <property type="project" value="UniProtKB-KW"/>
</dbReference>
<dbReference type="Proteomes" id="UP000094892">
    <property type="component" value="Unassembled WGS sequence"/>
</dbReference>
<proteinExistence type="inferred from homology"/>
<dbReference type="PANTHER" id="PTHR33451">
    <property type="entry name" value="MALATE-2H(+)/NA(+)-LACTATE ANTIPORTER"/>
    <property type="match status" value="1"/>
</dbReference>
<evidence type="ECO:0000256" key="4">
    <source>
        <dbReference type="ARBA" id="ARBA00022475"/>
    </source>
</evidence>
<dbReference type="InterPro" id="IPR004770">
    <property type="entry name" value="Na/H_antiport_NhaC"/>
</dbReference>
<evidence type="ECO:0000256" key="3">
    <source>
        <dbReference type="ARBA" id="ARBA00022449"/>
    </source>
</evidence>
<keyword evidence="4" id="KW-1003">Cell membrane</keyword>
<accession>A0A1E3KNB4</accession>
<dbReference type="Pfam" id="PF03553">
    <property type="entry name" value="Na_H_antiporter"/>
    <property type="match status" value="1"/>
</dbReference>
<dbReference type="NCBIfam" id="TIGR00931">
    <property type="entry name" value="antiport_nhaC"/>
    <property type="match status" value="1"/>
</dbReference>
<evidence type="ECO:0000313" key="10">
    <source>
        <dbReference type="EMBL" id="ODO60259.1"/>
    </source>
</evidence>
<dbReference type="InterPro" id="IPR052180">
    <property type="entry name" value="NhaC_Na-H+_Antiporter"/>
</dbReference>
<evidence type="ECO:0000313" key="11">
    <source>
        <dbReference type="Proteomes" id="UP000094892"/>
    </source>
</evidence>
<evidence type="ECO:0000256" key="6">
    <source>
        <dbReference type="ARBA" id="ARBA00022989"/>
    </source>
</evidence>
<evidence type="ECO:0000256" key="5">
    <source>
        <dbReference type="ARBA" id="ARBA00022692"/>
    </source>
</evidence>
<dbReference type="PATRIC" id="fig|1590.231.peg.250"/>
<name>A0A1E3KNB4_LACPN</name>
<evidence type="ECO:0000256" key="2">
    <source>
        <dbReference type="ARBA" id="ARBA00022448"/>
    </source>
</evidence>
<comment type="caution">
    <text evidence="10">The sequence shown here is derived from an EMBL/GenBank/DDBJ whole genome shotgun (WGS) entry which is preliminary data.</text>
</comment>
<sequence length="523" mass="55585">MAQAGWYHGLINRPCCIIMQQGRFFIFTHYYRRTTAVEAVRVGLFTAGLTTSKELIIMPNSKKWRSVQLPEALLVLLIMLAIMGLGVIKFGLSPQTPVILVIALIILWARIRGAHWDDIHGGIIDGIKTGIIPIFIFLLIGALISVWIAAGIIPSMMVFGFHLISAQWFVPSVFLVCAIIGTSIGSAFTIISTIGIALFGIGTTMGINPALIAGAIISGAIFGDKTSPLSDSTNLAAAIAEADLFDHIRNLMWSTIPAFVVSLVLYAVLGAGAATQSHLGKIQTTLTVLNNNFTISWWAALPLVVMFACALLKIPAIATLLMNIGLAIVMIFIEQPHIALTKIATMIETGFVAKTGNAGVDALLSRGGISAMMSTVSLILLTLSLGGLLMKFNLIQTAMVPLTKRLKGAGTTVTAAILAGIGVNIFVGEQYLSVILPGKAFKTTFNQRGLANLALSRVLEDGGTVINYLIPWGVAGAFAANTLGVSTLAYLPFFFFSLLSPVFSIISGFTGWGLKHQPANEAG</sequence>
<keyword evidence="2" id="KW-0813">Transport</keyword>
<keyword evidence="7" id="KW-0472">Membrane</keyword>
<evidence type="ECO:0000259" key="9">
    <source>
        <dbReference type="Pfam" id="PF03553"/>
    </source>
</evidence>
<dbReference type="GO" id="GO:0005886">
    <property type="term" value="C:plasma membrane"/>
    <property type="evidence" value="ECO:0007669"/>
    <property type="project" value="UniProtKB-SubCell"/>
</dbReference>